<dbReference type="GO" id="GO:0005783">
    <property type="term" value="C:endoplasmic reticulum"/>
    <property type="evidence" value="ECO:0007669"/>
    <property type="project" value="TreeGrafter"/>
</dbReference>
<proteinExistence type="inferred from homology"/>
<dbReference type="EnsemblPlants" id="ONIVA08G24370.1">
    <property type="protein sequence ID" value="ONIVA08G24370.1"/>
    <property type="gene ID" value="ONIVA08G24370"/>
</dbReference>
<feature type="transmembrane region" description="Helical" evidence="11">
    <location>
        <begin position="97"/>
        <end position="118"/>
    </location>
</feature>
<evidence type="ECO:0000256" key="2">
    <source>
        <dbReference type="ARBA" id="ARBA00004119"/>
    </source>
</evidence>
<protein>
    <recommendedName>
        <fullName evidence="14">Auxin efflux carrier component</fullName>
    </recommendedName>
</protein>
<comment type="similarity">
    <text evidence="4">Belongs to the auxin efflux carrier (TC 2.A.69.1) family.</text>
</comment>
<comment type="function">
    <text evidence="1">May function as sodium-coupled metabolite transporter across the chloroplast envelope.</text>
</comment>
<dbReference type="InterPro" id="IPR051107">
    <property type="entry name" value="Auxin_Efflux_Carrier"/>
</dbReference>
<evidence type="ECO:0000256" key="8">
    <source>
        <dbReference type="ARBA" id="ARBA00022989"/>
    </source>
</evidence>
<dbReference type="GO" id="GO:0005886">
    <property type="term" value="C:plasma membrane"/>
    <property type="evidence" value="ECO:0007669"/>
    <property type="project" value="TreeGrafter"/>
</dbReference>
<keyword evidence="5" id="KW-0813">Transport</keyword>
<sequence>MAPLYFALGLGYGSVRWWRFFTAEQCAAINTMVVYFSMPFFTFDFVVRTDPFAMNYRVIAADAVSKAIAIAAMAAWARTRCGCAAAKAGAQSWSITGFSLAALNNTLVVGVPLLDAMYGRWAQDLVVQIAVVQSMVWFPLLLMAFELRKAWVVGGGGGVGPAVMSSSSPPEKQSDVEMNGAVVAAPGGGGGVRLPFWATARTVGLKLARNPNVYASVLGVVWACIAYRWHLSLPGIVTGSLQVMSRTGTGMSMFSMGLFMGQQERVIACGAGLTALGMALRFVAGPLATLVGAAALGLRGDVLHLAIIQAALPQSIASFVFAKEYGLHADVLSTAVIFGTLISLPILIAYYAKNSLAFIRKKDDGKSSIYWYKVPIASKAEADYVDN</sequence>
<feature type="transmembrane region" description="Helical" evidence="11">
    <location>
        <begin position="125"/>
        <end position="145"/>
    </location>
</feature>
<dbReference type="GO" id="GO:0009734">
    <property type="term" value="P:auxin-activated signaling pathway"/>
    <property type="evidence" value="ECO:0007669"/>
    <property type="project" value="UniProtKB-KW"/>
</dbReference>
<evidence type="ECO:0008006" key="14">
    <source>
        <dbReference type="Google" id="ProtNLM"/>
    </source>
</evidence>
<dbReference type="OMA" id="LMAFELR"/>
<evidence type="ECO:0000256" key="7">
    <source>
        <dbReference type="ARBA" id="ARBA00022946"/>
    </source>
</evidence>
<feature type="transmembrane region" description="Helical" evidence="11">
    <location>
        <begin position="334"/>
        <end position="352"/>
    </location>
</feature>
<evidence type="ECO:0000256" key="9">
    <source>
        <dbReference type="ARBA" id="ARBA00023136"/>
    </source>
</evidence>
<dbReference type="Proteomes" id="UP000006591">
    <property type="component" value="Chromosome 8"/>
</dbReference>
<evidence type="ECO:0000256" key="1">
    <source>
        <dbReference type="ARBA" id="ARBA00003198"/>
    </source>
</evidence>
<keyword evidence="7" id="KW-0809">Transit peptide</keyword>
<keyword evidence="10" id="KW-0927">Auxin signaling pathway</keyword>
<evidence type="ECO:0000256" key="4">
    <source>
        <dbReference type="ARBA" id="ARBA00009177"/>
    </source>
</evidence>
<dbReference type="Gramene" id="ONIVA08G24370.1">
    <property type="protein sequence ID" value="ONIVA08G24370.1"/>
    <property type="gene ID" value="ONIVA08G24370"/>
</dbReference>
<dbReference type="Gene3D" id="1.20.1530.20">
    <property type="match status" value="1"/>
</dbReference>
<evidence type="ECO:0000256" key="10">
    <source>
        <dbReference type="ARBA" id="ARBA00023294"/>
    </source>
</evidence>
<dbReference type="InterPro" id="IPR038770">
    <property type="entry name" value="Na+/solute_symporter_sf"/>
</dbReference>
<evidence type="ECO:0000313" key="12">
    <source>
        <dbReference type="EnsemblPlants" id="ONIVA08G24370.1"/>
    </source>
</evidence>
<name>A0A0E0IEY0_ORYNI</name>
<evidence type="ECO:0000256" key="3">
    <source>
        <dbReference type="ARBA" id="ARBA00004141"/>
    </source>
</evidence>
<dbReference type="Pfam" id="PF03547">
    <property type="entry name" value="Mem_trans"/>
    <property type="match status" value="1"/>
</dbReference>
<feature type="transmembrane region" description="Helical" evidence="11">
    <location>
        <begin position="273"/>
        <end position="295"/>
    </location>
</feature>
<dbReference type="InterPro" id="IPR004776">
    <property type="entry name" value="Mem_transp_PIN-like"/>
</dbReference>
<dbReference type="PANTHER" id="PTHR31752">
    <property type="entry name" value="AUXIN EFFLUX CARRIER COMPONENT 1B-RELATED"/>
    <property type="match status" value="1"/>
</dbReference>
<evidence type="ECO:0000313" key="13">
    <source>
        <dbReference type="Proteomes" id="UP000006591"/>
    </source>
</evidence>
<evidence type="ECO:0000256" key="6">
    <source>
        <dbReference type="ARBA" id="ARBA00022692"/>
    </source>
</evidence>
<reference evidence="12" key="1">
    <citation type="submission" date="2015-04" db="UniProtKB">
        <authorList>
            <consortium name="EnsemblPlants"/>
        </authorList>
    </citation>
    <scope>IDENTIFICATION</scope>
    <source>
        <strain evidence="12">SL10</strain>
    </source>
</reference>
<comment type="subcellular location">
    <subcellularLocation>
        <location evidence="3">Membrane</location>
        <topology evidence="3">Multi-pass membrane protein</topology>
    </subcellularLocation>
    <subcellularLocation>
        <location evidence="2">Plastid</location>
        <location evidence="2">Chloroplast envelope</location>
    </subcellularLocation>
</comment>
<evidence type="ECO:0000256" key="11">
    <source>
        <dbReference type="SAM" id="Phobius"/>
    </source>
</evidence>
<dbReference type="eggNOG" id="ENOG502QS1X">
    <property type="taxonomic scope" value="Eukaryota"/>
</dbReference>
<dbReference type="PANTHER" id="PTHR31752:SF11">
    <property type="entry name" value="AUXIN EFFLUX CARRIER COMPONENT 5C-RELATED"/>
    <property type="match status" value="1"/>
</dbReference>
<dbReference type="GO" id="GO:0009926">
    <property type="term" value="P:auxin polar transport"/>
    <property type="evidence" value="ECO:0007669"/>
    <property type="project" value="TreeGrafter"/>
</dbReference>
<reference evidence="12" key="2">
    <citation type="submission" date="2018-04" db="EMBL/GenBank/DDBJ databases">
        <title>OnivRS2 (Oryza nivara Reference Sequence Version 2).</title>
        <authorList>
            <person name="Zhang J."/>
            <person name="Kudrna D."/>
            <person name="Lee S."/>
            <person name="Talag J."/>
            <person name="Rajasekar S."/>
            <person name="Welchert J."/>
            <person name="Hsing Y.-I."/>
            <person name="Wing R.A."/>
        </authorList>
    </citation>
    <scope>NUCLEOTIDE SEQUENCE [LARGE SCALE GENOMIC DNA]</scope>
    <source>
        <strain evidence="12">SL10</strain>
    </source>
</reference>
<dbReference type="HOGENOM" id="CLU_019285_0_0_1"/>
<evidence type="ECO:0000256" key="5">
    <source>
        <dbReference type="ARBA" id="ARBA00022448"/>
    </source>
</evidence>
<dbReference type="GO" id="GO:0009941">
    <property type="term" value="C:chloroplast envelope"/>
    <property type="evidence" value="ECO:0007669"/>
    <property type="project" value="UniProtKB-SubCell"/>
</dbReference>
<keyword evidence="13" id="KW-1185">Reference proteome</keyword>
<keyword evidence="8 11" id="KW-1133">Transmembrane helix</keyword>
<accession>A0A0E0IEY0</accession>
<organism evidence="12">
    <name type="scientific">Oryza nivara</name>
    <name type="common">Indian wild rice</name>
    <name type="synonym">Oryza sativa f. spontanea</name>
    <dbReference type="NCBI Taxonomy" id="4536"/>
    <lineage>
        <taxon>Eukaryota</taxon>
        <taxon>Viridiplantae</taxon>
        <taxon>Streptophyta</taxon>
        <taxon>Embryophyta</taxon>
        <taxon>Tracheophyta</taxon>
        <taxon>Spermatophyta</taxon>
        <taxon>Magnoliopsida</taxon>
        <taxon>Liliopsida</taxon>
        <taxon>Poales</taxon>
        <taxon>Poaceae</taxon>
        <taxon>BOP clade</taxon>
        <taxon>Oryzoideae</taxon>
        <taxon>Oryzeae</taxon>
        <taxon>Oryzinae</taxon>
        <taxon>Oryza</taxon>
    </lineage>
</organism>
<keyword evidence="9 11" id="KW-0472">Membrane</keyword>
<keyword evidence="6 11" id="KW-0812">Transmembrane</keyword>
<feature type="transmembrane region" description="Helical" evidence="11">
    <location>
        <begin position="59"/>
        <end position="77"/>
    </location>
</feature>
<dbReference type="GO" id="GO:0010329">
    <property type="term" value="F:auxin efflux transmembrane transporter activity"/>
    <property type="evidence" value="ECO:0007669"/>
    <property type="project" value="TreeGrafter"/>
</dbReference>
<dbReference type="AlphaFoldDB" id="A0A0E0IEY0"/>
<feature type="transmembrane region" description="Helical" evidence="11">
    <location>
        <begin position="27"/>
        <end position="47"/>
    </location>
</feature>